<evidence type="ECO:0000259" key="1">
    <source>
        <dbReference type="Pfam" id="PF16064"/>
    </source>
</evidence>
<evidence type="ECO:0000313" key="2">
    <source>
        <dbReference type="EMBL" id="KNC27605.1"/>
    </source>
</evidence>
<comment type="caution">
    <text evidence="2">The sequence shown here is derived from an EMBL/GenBank/DDBJ whole genome shotgun (WGS) entry which is preliminary data.</text>
</comment>
<name>A0A0L0C5N9_LUCCU</name>
<dbReference type="Pfam" id="PF16064">
    <property type="entry name" value="DUF4806"/>
    <property type="match status" value="1"/>
</dbReference>
<evidence type="ECO:0000313" key="3">
    <source>
        <dbReference type="Proteomes" id="UP000037069"/>
    </source>
</evidence>
<accession>A0A0L0C5N9</accession>
<dbReference type="EMBL" id="JRES01000882">
    <property type="protein sequence ID" value="KNC27605.1"/>
    <property type="molecule type" value="Genomic_DNA"/>
</dbReference>
<reference evidence="2 3" key="1">
    <citation type="journal article" date="2015" name="Nat. Commun.">
        <title>Lucilia cuprina genome unlocks parasitic fly biology to underpin future interventions.</title>
        <authorList>
            <person name="Anstead C.A."/>
            <person name="Korhonen P.K."/>
            <person name="Young N.D."/>
            <person name="Hall R.S."/>
            <person name="Jex A.R."/>
            <person name="Murali S.C."/>
            <person name="Hughes D.S."/>
            <person name="Lee S.F."/>
            <person name="Perry T."/>
            <person name="Stroehlein A.J."/>
            <person name="Ansell B.R."/>
            <person name="Breugelmans B."/>
            <person name="Hofmann A."/>
            <person name="Qu J."/>
            <person name="Dugan S."/>
            <person name="Lee S.L."/>
            <person name="Chao H."/>
            <person name="Dinh H."/>
            <person name="Han Y."/>
            <person name="Doddapaneni H.V."/>
            <person name="Worley K.C."/>
            <person name="Muzny D.M."/>
            <person name="Ioannidis P."/>
            <person name="Waterhouse R.M."/>
            <person name="Zdobnov E.M."/>
            <person name="James P.J."/>
            <person name="Bagnall N.H."/>
            <person name="Kotze A.C."/>
            <person name="Gibbs R.A."/>
            <person name="Richards S."/>
            <person name="Batterham P."/>
            <person name="Gasser R.B."/>
        </authorList>
    </citation>
    <scope>NUCLEOTIDE SEQUENCE [LARGE SCALE GENOMIC DNA]</scope>
    <source>
        <strain evidence="2 3">LS</strain>
        <tissue evidence="2">Full body</tissue>
    </source>
</reference>
<keyword evidence="3" id="KW-1185">Reference proteome</keyword>
<organism evidence="2 3">
    <name type="scientific">Lucilia cuprina</name>
    <name type="common">Green bottle fly</name>
    <name type="synonym">Australian sheep blowfly</name>
    <dbReference type="NCBI Taxonomy" id="7375"/>
    <lineage>
        <taxon>Eukaryota</taxon>
        <taxon>Metazoa</taxon>
        <taxon>Ecdysozoa</taxon>
        <taxon>Arthropoda</taxon>
        <taxon>Hexapoda</taxon>
        <taxon>Insecta</taxon>
        <taxon>Pterygota</taxon>
        <taxon>Neoptera</taxon>
        <taxon>Endopterygota</taxon>
        <taxon>Diptera</taxon>
        <taxon>Brachycera</taxon>
        <taxon>Muscomorpha</taxon>
        <taxon>Oestroidea</taxon>
        <taxon>Calliphoridae</taxon>
        <taxon>Luciliinae</taxon>
        <taxon>Lucilia</taxon>
    </lineage>
</organism>
<dbReference type="InterPro" id="IPR032071">
    <property type="entry name" value="DUF4806"/>
</dbReference>
<feature type="domain" description="DUF4806" evidence="1">
    <location>
        <begin position="21"/>
        <end position="59"/>
    </location>
</feature>
<proteinExistence type="predicted"/>
<dbReference type="Proteomes" id="UP000037069">
    <property type="component" value="Unassembled WGS sequence"/>
</dbReference>
<sequence>MSIHANVMVIVVMKRIITGNLRYIDRILSKSIISNYNYDGVKGKKSLKRYSNVLNAIYESTKSEGYTYDKFIKDLRLSLHRFKNTINRSNSRKKIEDNKENDDILP</sequence>
<dbReference type="AlphaFoldDB" id="A0A0L0C5N9"/>
<gene>
    <name evidence="2" type="ORF">FF38_05126</name>
</gene>
<protein>
    <recommendedName>
        <fullName evidence="1">DUF4806 domain-containing protein</fullName>
    </recommendedName>
</protein>